<accession>A0A8R1EBK4</accession>
<feature type="coiled-coil region" evidence="1">
    <location>
        <begin position="80"/>
        <end position="107"/>
    </location>
</feature>
<dbReference type="AlphaFoldDB" id="A0A8R1EBK4"/>
<proteinExistence type="predicted"/>
<feature type="region of interest" description="Disordered" evidence="2">
    <location>
        <begin position="126"/>
        <end position="209"/>
    </location>
</feature>
<evidence type="ECO:0000256" key="1">
    <source>
        <dbReference type="SAM" id="Coils"/>
    </source>
</evidence>
<evidence type="ECO:0000313" key="3">
    <source>
        <dbReference type="EnsemblMetazoa" id="CJA30746.1"/>
    </source>
</evidence>
<name>A0A8R1EBK4_CAEJA</name>
<feature type="compositionally biased region" description="Basic and acidic residues" evidence="2">
    <location>
        <begin position="126"/>
        <end position="140"/>
    </location>
</feature>
<reference evidence="3" key="2">
    <citation type="submission" date="2022-06" db="UniProtKB">
        <authorList>
            <consortium name="EnsemblMetazoa"/>
        </authorList>
    </citation>
    <scope>IDENTIFICATION</scope>
    <source>
        <strain evidence="3">DF5081</strain>
    </source>
</reference>
<keyword evidence="1" id="KW-0175">Coiled coil</keyword>
<organism evidence="3 4">
    <name type="scientific">Caenorhabditis japonica</name>
    <dbReference type="NCBI Taxonomy" id="281687"/>
    <lineage>
        <taxon>Eukaryota</taxon>
        <taxon>Metazoa</taxon>
        <taxon>Ecdysozoa</taxon>
        <taxon>Nematoda</taxon>
        <taxon>Chromadorea</taxon>
        <taxon>Rhabditida</taxon>
        <taxon>Rhabditina</taxon>
        <taxon>Rhabditomorpha</taxon>
        <taxon>Rhabditoidea</taxon>
        <taxon>Rhabditidae</taxon>
        <taxon>Peloderinae</taxon>
        <taxon>Caenorhabditis</taxon>
    </lineage>
</organism>
<feature type="compositionally biased region" description="Basic and acidic residues" evidence="2">
    <location>
        <begin position="19"/>
        <end position="31"/>
    </location>
</feature>
<feature type="region of interest" description="Disordered" evidence="2">
    <location>
        <begin position="19"/>
        <end position="53"/>
    </location>
</feature>
<dbReference type="Proteomes" id="UP000005237">
    <property type="component" value="Unassembled WGS sequence"/>
</dbReference>
<evidence type="ECO:0000313" key="4">
    <source>
        <dbReference type="Proteomes" id="UP000005237"/>
    </source>
</evidence>
<dbReference type="EnsemblMetazoa" id="CJA30746.1">
    <property type="protein sequence ID" value="CJA30746.1"/>
    <property type="gene ID" value="WBGene00206593"/>
</dbReference>
<keyword evidence="4" id="KW-1185">Reference proteome</keyword>
<protein>
    <submittedName>
        <fullName evidence="3">Uncharacterized protein</fullName>
    </submittedName>
</protein>
<feature type="compositionally biased region" description="Basic and acidic residues" evidence="2">
    <location>
        <begin position="179"/>
        <end position="209"/>
    </location>
</feature>
<evidence type="ECO:0000256" key="2">
    <source>
        <dbReference type="SAM" id="MobiDB-lite"/>
    </source>
</evidence>
<reference evidence="4" key="1">
    <citation type="submission" date="2010-08" db="EMBL/GenBank/DDBJ databases">
        <authorList>
            <consortium name="Caenorhabditis japonica Sequencing Consortium"/>
            <person name="Wilson R.K."/>
        </authorList>
    </citation>
    <scope>NUCLEOTIDE SEQUENCE [LARGE SCALE GENOMIC DNA]</scope>
    <source>
        <strain evidence="4">DF5081</strain>
    </source>
</reference>
<feature type="compositionally biased region" description="Acidic residues" evidence="2">
    <location>
        <begin position="150"/>
        <end position="164"/>
    </location>
</feature>
<sequence length="304" mass="35602">MDRSDPNFKSLSNECRKAVKNDHEEISKDRLLQVAQNKKTPGGEGRRPRRRDGKCEEWIQFESWRTDGSDLGTDGPRRKLRNVDESVEQWKNKNELLKEELSNSESMWAKEKESLKRTVRYLRKDAEKRRCRAENAEKALKVAKRGQMFEENDEESAEESEASEDYLSMRERLRRRSSRRDMSTDSAKRPSGQKERQEKKTFSGTSKWDKNSARWDEKVATWPNGAWLERCGRKTLHSYQSGEKISDCRSSRSQKSTTETFKEIVASMNKMMRVAALPEPKVFDVSGCFGEFNRTFLMKFREVV</sequence>